<evidence type="ECO:0000259" key="7">
    <source>
        <dbReference type="Pfam" id="PF00460"/>
    </source>
</evidence>
<comment type="subcellular location">
    <subcellularLocation>
        <location evidence="1 6">Bacterial flagellum basal body</location>
    </subcellularLocation>
</comment>
<dbReference type="InterPro" id="IPR001444">
    <property type="entry name" value="Flag_bb_rod_N"/>
</dbReference>
<comment type="subunit">
    <text evidence="4 6">The basal body constitutes a major portion of the flagellar organelle and consists of five rings (E,L,P,S, and M) mounted on a central rod. The rod consists of about 26 subunits of FlgG in the distal portion, and FlgB, FlgC and FlgF are thought to build up the proximal portion of the rod with about 6 subunits each.</text>
</comment>
<dbReference type="InterPro" id="IPR037925">
    <property type="entry name" value="FlgE/F/G-like"/>
</dbReference>
<keyword evidence="10" id="KW-0282">Flagellum</keyword>
<comment type="caution">
    <text evidence="10">The sequence shown here is derived from an EMBL/GenBank/DDBJ whole genome shotgun (WGS) entry which is preliminary data.</text>
</comment>
<evidence type="ECO:0000256" key="6">
    <source>
        <dbReference type="RuleBase" id="RU362116"/>
    </source>
</evidence>
<dbReference type="PANTHER" id="PTHR30435:SF18">
    <property type="entry name" value="FLAGELLAR BASAL-BODY ROD PROTEIN FLGF"/>
    <property type="match status" value="1"/>
</dbReference>
<evidence type="ECO:0000259" key="9">
    <source>
        <dbReference type="Pfam" id="PF22692"/>
    </source>
</evidence>
<keyword evidence="11" id="KW-1185">Reference proteome</keyword>
<evidence type="ECO:0000259" key="8">
    <source>
        <dbReference type="Pfam" id="PF06429"/>
    </source>
</evidence>
<dbReference type="Pfam" id="PF06429">
    <property type="entry name" value="Flg_bbr_C"/>
    <property type="match status" value="1"/>
</dbReference>
<feature type="domain" description="Flagellar hook protein FlgE/F/G-like D1" evidence="9">
    <location>
        <begin position="81"/>
        <end position="147"/>
    </location>
</feature>
<evidence type="ECO:0000256" key="5">
    <source>
        <dbReference type="ARBA" id="ARBA00040228"/>
    </source>
</evidence>
<keyword evidence="10" id="KW-0966">Cell projection</keyword>
<organism evidence="10 11">
    <name type="scientific">Shewanella electrica</name>
    <dbReference type="NCBI Taxonomy" id="515560"/>
    <lineage>
        <taxon>Bacteria</taxon>
        <taxon>Pseudomonadati</taxon>
        <taxon>Pseudomonadota</taxon>
        <taxon>Gammaproteobacteria</taxon>
        <taxon>Alteromonadales</taxon>
        <taxon>Shewanellaceae</taxon>
        <taxon>Shewanella</taxon>
    </lineage>
</organism>
<dbReference type="InterPro" id="IPR010930">
    <property type="entry name" value="Flg_bb/hook_C_dom"/>
</dbReference>
<dbReference type="NCBIfam" id="TIGR02490">
    <property type="entry name" value="flgF"/>
    <property type="match status" value="1"/>
</dbReference>
<dbReference type="SUPFAM" id="SSF117143">
    <property type="entry name" value="Flagellar hook protein flgE"/>
    <property type="match status" value="1"/>
</dbReference>
<dbReference type="Pfam" id="PF22692">
    <property type="entry name" value="LlgE_F_G_D1"/>
    <property type="match status" value="1"/>
</dbReference>
<feature type="domain" description="Flagellar basal body rod protein N-terminal" evidence="7">
    <location>
        <begin position="5"/>
        <end position="35"/>
    </location>
</feature>
<keyword evidence="10" id="KW-0969">Cilium</keyword>
<reference evidence="11" key="2">
    <citation type="submission" date="2023-07" db="EMBL/GenBank/DDBJ databases">
        <title>Shewanella mangrovi sp. nov., an acetaldehyde- degrading bacterium isolated from mangrove sediment.</title>
        <authorList>
            <person name="Liu Y."/>
        </authorList>
    </citation>
    <scope>NUCLEOTIDE SEQUENCE [LARGE SCALE GENOMIC DNA]</scope>
    <source>
        <strain evidence="11">C32</strain>
    </source>
</reference>
<dbReference type="InterPro" id="IPR020013">
    <property type="entry name" value="Flagellar_FlgE/F/G"/>
</dbReference>
<dbReference type="Proteomes" id="UP001201549">
    <property type="component" value="Unassembled WGS sequence"/>
</dbReference>
<proteinExistence type="inferred from homology"/>
<evidence type="ECO:0000313" key="10">
    <source>
        <dbReference type="EMBL" id="MCS4556454.1"/>
    </source>
</evidence>
<dbReference type="InterPro" id="IPR053967">
    <property type="entry name" value="LlgE_F_G-like_D1"/>
</dbReference>
<sequence>MDKFLYISMTGAKQNMHALAVRANNLANANTDGFKADMNQARSMQAFGEGLPTRVFAMTEKPSSDFKAGPLQTTGRDMDIAVKGDGWIAVQAADGSEAYTRSGGLNFDTTGMLRNGRGEPVLGNNGPIVLPLPIQKIDIGSDGVISVRPQGATPEVIEEVARIKLVNPGNENMMRGEDGLFRTMNGQPAPADPTVGVVNGALEGSNVNAVNEMVALIDLQRQFEMQVKMMKTAEDNDKASAQLMRVS</sequence>
<dbReference type="EMBL" id="JAKOGG010000004">
    <property type="protein sequence ID" value="MCS4556454.1"/>
    <property type="molecule type" value="Genomic_DNA"/>
</dbReference>
<dbReference type="InterPro" id="IPR012836">
    <property type="entry name" value="FlgF"/>
</dbReference>
<gene>
    <name evidence="10" type="primary">flgF</name>
    <name evidence="10" type="ORF">L9G74_08395</name>
</gene>
<evidence type="ECO:0000256" key="3">
    <source>
        <dbReference type="ARBA" id="ARBA00023143"/>
    </source>
</evidence>
<evidence type="ECO:0000256" key="1">
    <source>
        <dbReference type="ARBA" id="ARBA00004117"/>
    </source>
</evidence>
<reference evidence="10 11" key="1">
    <citation type="submission" date="2022-02" db="EMBL/GenBank/DDBJ databases">
        <authorList>
            <person name="Zhuang L."/>
        </authorList>
    </citation>
    <scope>NUCLEOTIDE SEQUENCE [LARGE SCALE GENOMIC DNA]</scope>
    <source>
        <strain evidence="10 11">C32</strain>
    </source>
</reference>
<dbReference type="NCBIfam" id="TIGR03506">
    <property type="entry name" value="FlgEFG_subfam"/>
    <property type="match status" value="1"/>
</dbReference>
<evidence type="ECO:0000313" key="11">
    <source>
        <dbReference type="Proteomes" id="UP001201549"/>
    </source>
</evidence>
<dbReference type="RefSeq" id="WP_238895847.1">
    <property type="nucleotide sequence ID" value="NZ_JAKOGG010000004.1"/>
</dbReference>
<dbReference type="PANTHER" id="PTHR30435">
    <property type="entry name" value="FLAGELLAR PROTEIN"/>
    <property type="match status" value="1"/>
</dbReference>
<dbReference type="Pfam" id="PF00460">
    <property type="entry name" value="Flg_bb_rod"/>
    <property type="match status" value="1"/>
</dbReference>
<keyword evidence="3 6" id="KW-0975">Bacterial flagellum</keyword>
<name>A0ABT2FJD8_9GAMM</name>
<accession>A0ABT2FJD8</accession>
<feature type="domain" description="Flagellar basal-body/hook protein C-terminal" evidence="8">
    <location>
        <begin position="199"/>
        <end position="243"/>
    </location>
</feature>
<protein>
    <recommendedName>
        <fullName evidence="5 6">Flagellar basal-body rod protein FlgF</fullName>
    </recommendedName>
</protein>
<evidence type="ECO:0000256" key="2">
    <source>
        <dbReference type="ARBA" id="ARBA00009677"/>
    </source>
</evidence>
<evidence type="ECO:0000256" key="4">
    <source>
        <dbReference type="ARBA" id="ARBA00038560"/>
    </source>
</evidence>
<comment type="similarity">
    <text evidence="2 6">Belongs to the flagella basal body rod proteins family.</text>
</comment>
<dbReference type="NCBIfam" id="NF009280">
    <property type="entry name" value="PRK12640.1"/>
    <property type="match status" value="1"/>
</dbReference>